<protein>
    <submittedName>
        <fullName evidence="2">DNA-binding protein</fullName>
    </submittedName>
</protein>
<dbReference type="RefSeq" id="WP_099383651.1">
    <property type="nucleotide sequence ID" value="NZ_PEBD01000010.1"/>
</dbReference>
<keyword evidence="2" id="KW-0238">DNA-binding</keyword>
<dbReference type="SUPFAM" id="SSF50249">
    <property type="entry name" value="Nucleic acid-binding proteins"/>
    <property type="match status" value="2"/>
</dbReference>
<dbReference type="PANTHER" id="PTHR34075">
    <property type="entry name" value="BLR3430 PROTEIN"/>
    <property type="match status" value="1"/>
</dbReference>
<reference evidence="2 3" key="1">
    <citation type="submission" date="2017-10" db="EMBL/GenBank/DDBJ databases">
        <title>The draft genome sequence of Williamsia sp. BULT 1.1 isolated from the semi-arid grassland soils from South Africa.</title>
        <authorList>
            <person name="Kabwe M.H."/>
            <person name="Govender N."/>
            <person name="Mutseka Lunga P."/>
            <person name="Vikram S."/>
            <person name="Makhalanyane T.P."/>
        </authorList>
    </citation>
    <scope>NUCLEOTIDE SEQUENCE [LARGE SCALE GENOMIC DNA]</scope>
    <source>
        <strain evidence="2 3">BULT 1.1</strain>
    </source>
</reference>
<evidence type="ECO:0000313" key="3">
    <source>
        <dbReference type="Proteomes" id="UP000225108"/>
    </source>
</evidence>
<gene>
    <name evidence="2" type="ORF">CSW57_15625</name>
</gene>
<accession>A0A2G3PHE5</accession>
<dbReference type="InterPro" id="IPR012340">
    <property type="entry name" value="NA-bd_OB-fold"/>
</dbReference>
<dbReference type="Gene3D" id="2.40.50.140">
    <property type="entry name" value="Nucleic acid-binding proteins"/>
    <property type="match status" value="1"/>
</dbReference>
<dbReference type="Pfam" id="PF01796">
    <property type="entry name" value="OB_ChsH2_C"/>
    <property type="match status" value="2"/>
</dbReference>
<feature type="domain" description="ChsH2 C-terminal OB-fold" evidence="1">
    <location>
        <begin position="242"/>
        <end position="306"/>
    </location>
</feature>
<dbReference type="AlphaFoldDB" id="A0A2G3PHE5"/>
<dbReference type="InterPro" id="IPR002878">
    <property type="entry name" value="ChsH2_C"/>
</dbReference>
<comment type="caution">
    <text evidence="2">The sequence shown here is derived from an EMBL/GenBank/DDBJ whole genome shotgun (WGS) entry which is preliminary data.</text>
</comment>
<dbReference type="EMBL" id="PEBD01000010">
    <property type="protein sequence ID" value="PHV65238.1"/>
    <property type="molecule type" value="Genomic_DNA"/>
</dbReference>
<feature type="domain" description="ChsH2 C-terminal OB-fold" evidence="1">
    <location>
        <begin position="84"/>
        <end position="147"/>
    </location>
</feature>
<evidence type="ECO:0000259" key="1">
    <source>
        <dbReference type="Pfam" id="PF01796"/>
    </source>
</evidence>
<dbReference type="GO" id="GO:0003677">
    <property type="term" value="F:DNA binding"/>
    <property type="evidence" value="ECO:0007669"/>
    <property type="project" value="UniProtKB-KW"/>
</dbReference>
<dbReference type="Proteomes" id="UP000225108">
    <property type="component" value="Unassembled WGS sequence"/>
</dbReference>
<evidence type="ECO:0000313" key="2">
    <source>
        <dbReference type="EMBL" id="PHV65238.1"/>
    </source>
</evidence>
<dbReference type="Gene3D" id="6.10.30.10">
    <property type="match status" value="2"/>
</dbReference>
<dbReference type="InterPro" id="IPR052513">
    <property type="entry name" value="Thioester_dehydratase-like"/>
</dbReference>
<dbReference type="PANTHER" id="PTHR34075:SF5">
    <property type="entry name" value="BLR3430 PROTEIN"/>
    <property type="match status" value="1"/>
</dbReference>
<sequence>MSVNQISAGFAALVAPIEDPSDPVLSAPLSNSFDYTRSLGPVLGRFAQGLLDGKVIGGRSADGTVYVPPVEFDPGTHKRIEDFVEVSPTGTVKSWTWMAEPFEGQPLSKPFGWALIQLDGADTSLLHAVAVDSPDELSTGMRVHAVWNTERTGRIDDIAHFAPGDDVASVPDNTAEVPHPGVMITTPIALTMNHTASIEETWYLQGLKEGKLYGGRTGPDAPVYFPPRGADPTDGNPTGEVVEVSDKGTVTTFCIVNVPFLGQQIKPPYVAAYVLLDGSDIPFLHLILDIEASEVHMGLRVEAVWRPREEWDYTLRNISHFRPTGEPDADYDSYKDHL</sequence>
<organism evidence="2 3">
    <name type="scientific">Williamsia marianensis</name>
    <dbReference type="NCBI Taxonomy" id="85044"/>
    <lineage>
        <taxon>Bacteria</taxon>
        <taxon>Bacillati</taxon>
        <taxon>Actinomycetota</taxon>
        <taxon>Actinomycetes</taxon>
        <taxon>Mycobacteriales</taxon>
        <taxon>Nocardiaceae</taxon>
        <taxon>Williamsia</taxon>
    </lineage>
</organism>
<proteinExistence type="predicted"/>
<name>A0A2G3PHE5_WILMA</name>